<keyword evidence="3 5" id="KW-0378">Hydrolase</keyword>
<feature type="region of interest" description="Disordered" evidence="6">
    <location>
        <begin position="175"/>
        <end position="207"/>
    </location>
</feature>
<comment type="subunit">
    <text evidence="5">Binds to RNA polymerase II (RNAPII).</text>
</comment>
<comment type="similarity">
    <text evidence="1 5">Belongs to the GPN-loop GTPase family.</text>
</comment>
<keyword evidence="2 5" id="KW-0547">Nucleotide-binding</keyword>
<feature type="compositionally biased region" description="Basic and acidic residues" evidence="6">
    <location>
        <begin position="178"/>
        <end position="191"/>
    </location>
</feature>
<proteinExistence type="inferred from homology"/>
<dbReference type="Proteomes" id="UP000019335">
    <property type="component" value="Chromosome 4"/>
</dbReference>
<dbReference type="SUPFAM" id="SSF52540">
    <property type="entry name" value="P-loop containing nucleoside triphosphate hydrolases"/>
    <property type="match status" value="1"/>
</dbReference>
<sequence>MEYLLENLEWLEERLEVFAEGDYLVFDCPGQVELYSHIPVMKHLVDFLVKGPLSLSVCGVYLIDAHFMVDPSKFVAGALLCLSTMIALEVPQVNIISKADLVDKEEIERVLDMDSAAMVARMGHLAAHGRLQPLTHTIAAVVDDYTLVGFLPLDPNDENSWDAILAQADMALQFGEDLEPREPRDDVGDGRTEDEDAMEDNDIQQSL</sequence>
<dbReference type="Pfam" id="PF03029">
    <property type="entry name" value="ATP_bind_1"/>
    <property type="match status" value="1"/>
</dbReference>
<dbReference type="EMBL" id="AZIL01000274">
    <property type="protein sequence ID" value="EWM28720.1"/>
    <property type="molecule type" value="Genomic_DNA"/>
</dbReference>
<evidence type="ECO:0000313" key="8">
    <source>
        <dbReference type="Proteomes" id="UP000019335"/>
    </source>
</evidence>
<dbReference type="InterPro" id="IPR004130">
    <property type="entry name" value="Gpn"/>
</dbReference>
<keyword evidence="4 5" id="KW-0342">GTP-binding</keyword>
<protein>
    <recommendedName>
        <fullName evidence="5">GPN-loop GTPase 3</fullName>
    </recommendedName>
</protein>
<evidence type="ECO:0000256" key="4">
    <source>
        <dbReference type="ARBA" id="ARBA00023134"/>
    </source>
</evidence>
<dbReference type="GO" id="GO:0003924">
    <property type="term" value="F:GTPase activity"/>
    <property type="evidence" value="ECO:0007669"/>
    <property type="project" value="TreeGrafter"/>
</dbReference>
<dbReference type="GO" id="GO:0005525">
    <property type="term" value="F:GTP binding"/>
    <property type="evidence" value="ECO:0007669"/>
    <property type="project" value="UniProtKB-KW"/>
</dbReference>
<comment type="caution">
    <text evidence="7">The sequence shown here is derived from an EMBL/GenBank/DDBJ whole genome shotgun (WGS) entry which is preliminary data.</text>
</comment>
<gene>
    <name evidence="7" type="ORF">Naga_100002g25</name>
</gene>
<evidence type="ECO:0000256" key="2">
    <source>
        <dbReference type="ARBA" id="ARBA00022741"/>
    </source>
</evidence>
<evidence type="ECO:0000256" key="6">
    <source>
        <dbReference type="SAM" id="MobiDB-lite"/>
    </source>
</evidence>
<accession>W7TNL8</accession>
<dbReference type="OrthoDB" id="5839at2759"/>
<dbReference type="PANTHER" id="PTHR21231">
    <property type="entry name" value="XPA-BINDING PROTEIN 1-RELATED"/>
    <property type="match status" value="1"/>
</dbReference>
<reference evidence="7 8" key="1">
    <citation type="journal article" date="2014" name="Mol. Plant">
        <title>Chromosome Scale Genome Assembly and Transcriptome Profiling of Nannochloropsis gaditana in Nitrogen Depletion.</title>
        <authorList>
            <person name="Corteggiani Carpinelli E."/>
            <person name="Telatin A."/>
            <person name="Vitulo N."/>
            <person name="Forcato C."/>
            <person name="D'Angelo M."/>
            <person name="Schiavon R."/>
            <person name="Vezzi A."/>
            <person name="Giacometti G.M."/>
            <person name="Morosinotto T."/>
            <person name="Valle G."/>
        </authorList>
    </citation>
    <scope>NUCLEOTIDE SEQUENCE [LARGE SCALE GENOMIC DNA]</scope>
    <source>
        <strain evidence="7 8">B-31</strain>
    </source>
</reference>
<keyword evidence="8" id="KW-1185">Reference proteome</keyword>
<dbReference type="AlphaFoldDB" id="W7TNL8"/>
<evidence type="ECO:0000313" key="7">
    <source>
        <dbReference type="EMBL" id="EWM28720.1"/>
    </source>
</evidence>
<feature type="compositionally biased region" description="Acidic residues" evidence="6">
    <location>
        <begin position="192"/>
        <end position="207"/>
    </location>
</feature>
<evidence type="ECO:0000256" key="5">
    <source>
        <dbReference type="RuleBase" id="RU365059"/>
    </source>
</evidence>
<dbReference type="PANTHER" id="PTHR21231:SF7">
    <property type="entry name" value="GPN-LOOP GTPASE 3"/>
    <property type="match status" value="1"/>
</dbReference>
<organism evidence="7 8">
    <name type="scientific">Nannochloropsis gaditana</name>
    <dbReference type="NCBI Taxonomy" id="72520"/>
    <lineage>
        <taxon>Eukaryota</taxon>
        <taxon>Sar</taxon>
        <taxon>Stramenopiles</taxon>
        <taxon>Ochrophyta</taxon>
        <taxon>Eustigmatophyceae</taxon>
        <taxon>Eustigmatales</taxon>
        <taxon>Monodopsidaceae</taxon>
        <taxon>Nannochloropsis</taxon>
    </lineage>
</organism>
<dbReference type="InterPro" id="IPR027417">
    <property type="entry name" value="P-loop_NTPase"/>
</dbReference>
<dbReference type="Gene3D" id="3.40.50.300">
    <property type="entry name" value="P-loop containing nucleotide triphosphate hydrolases"/>
    <property type="match status" value="1"/>
</dbReference>
<comment type="function">
    <text evidence="5">Small GTPase required for proper nuclear import of RNA polymerase II and III (RNAPII and RNAPIII). May act at an RNAP assembly step prior to nuclear import.</text>
</comment>
<evidence type="ECO:0000256" key="1">
    <source>
        <dbReference type="ARBA" id="ARBA00005290"/>
    </source>
</evidence>
<name>W7TNL8_9STRA</name>
<evidence type="ECO:0000256" key="3">
    <source>
        <dbReference type="ARBA" id="ARBA00022801"/>
    </source>
</evidence>